<evidence type="ECO:0000313" key="12">
    <source>
        <dbReference type="EMBL" id="SHH07780.1"/>
    </source>
</evidence>
<dbReference type="OrthoDB" id="9800332at2"/>
<feature type="binding site" evidence="11">
    <location>
        <position position="15"/>
    </location>
    <ligand>
        <name>Mg(2+)</name>
        <dbReference type="ChEBI" id="CHEBI:18420"/>
    </ligand>
</feature>
<dbReference type="AlphaFoldDB" id="A0A1M5Q1G3"/>
<keyword evidence="5 11" id="KW-0808">Transferase</keyword>
<comment type="catalytic activity">
    <reaction evidence="10 11">
        <text>shikimate + ATP = 3-phosphoshikimate + ADP + H(+)</text>
        <dbReference type="Rhea" id="RHEA:13121"/>
        <dbReference type="ChEBI" id="CHEBI:15378"/>
        <dbReference type="ChEBI" id="CHEBI:30616"/>
        <dbReference type="ChEBI" id="CHEBI:36208"/>
        <dbReference type="ChEBI" id="CHEBI:145989"/>
        <dbReference type="ChEBI" id="CHEBI:456216"/>
        <dbReference type="EC" id="2.7.1.71"/>
    </reaction>
</comment>
<dbReference type="PRINTS" id="PR01100">
    <property type="entry name" value="SHIKIMTKNASE"/>
</dbReference>
<evidence type="ECO:0000256" key="3">
    <source>
        <dbReference type="ARBA" id="ARBA00012154"/>
    </source>
</evidence>
<dbReference type="PANTHER" id="PTHR21087">
    <property type="entry name" value="SHIKIMATE KINASE"/>
    <property type="match status" value="1"/>
</dbReference>
<dbReference type="UniPathway" id="UPA00053">
    <property type="reaction ID" value="UER00088"/>
</dbReference>
<evidence type="ECO:0000256" key="1">
    <source>
        <dbReference type="ARBA" id="ARBA00004842"/>
    </source>
</evidence>
<dbReference type="GO" id="GO:0005829">
    <property type="term" value="C:cytosol"/>
    <property type="evidence" value="ECO:0007669"/>
    <property type="project" value="TreeGrafter"/>
</dbReference>
<feature type="binding site" evidence="11">
    <location>
        <position position="137"/>
    </location>
    <ligand>
        <name>substrate</name>
    </ligand>
</feature>
<dbReference type="RefSeq" id="WP_072723739.1">
    <property type="nucleotide sequence ID" value="NZ_FQXH01000007.1"/>
</dbReference>
<protein>
    <recommendedName>
        <fullName evidence="3 11">Shikimate kinase</fullName>
        <shortName evidence="11">SK</shortName>
        <ecNumber evidence="3 11">2.7.1.71</ecNumber>
    </recommendedName>
</protein>
<keyword evidence="6 11" id="KW-0547">Nucleotide-binding</keyword>
<dbReference type="PANTHER" id="PTHR21087:SF16">
    <property type="entry name" value="SHIKIMATE KINASE 1, CHLOROPLASTIC"/>
    <property type="match status" value="1"/>
</dbReference>
<dbReference type="PROSITE" id="PS01128">
    <property type="entry name" value="SHIKIMATE_KINASE"/>
    <property type="match status" value="1"/>
</dbReference>
<dbReference type="GO" id="GO:0000287">
    <property type="term" value="F:magnesium ion binding"/>
    <property type="evidence" value="ECO:0007669"/>
    <property type="project" value="UniProtKB-UniRule"/>
</dbReference>
<dbReference type="InterPro" id="IPR027417">
    <property type="entry name" value="P-loop_NTPase"/>
</dbReference>
<accession>A0A1M5Q1G3</accession>
<keyword evidence="11" id="KW-0460">Magnesium</keyword>
<dbReference type="GO" id="GO:0005524">
    <property type="term" value="F:ATP binding"/>
    <property type="evidence" value="ECO:0007669"/>
    <property type="project" value="UniProtKB-UniRule"/>
</dbReference>
<comment type="similarity">
    <text evidence="2 11">Belongs to the shikimate kinase family.</text>
</comment>
<keyword evidence="4 11" id="KW-0028">Amino-acid biosynthesis</keyword>
<evidence type="ECO:0000256" key="2">
    <source>
        <dbReference type="ARBA" id="ARBA00006997"/>
    </source>
</evidence>
<dbReference type="Pfam" id="PF01202">
    <property type="entry name" value="SKI"/>
    <property type="match status" value="1"/>
</dbReference>
<comment type="function">
    <text evidence="11">Catalyzes the specific phosphorylation of the 3-hydroxyl group of shikimic acid using ATP as a cosubstrate.</text>
</comment>
<dbReference type="Gene3D" id="3.40.50.300">
    <property type="entry name" value="P-loop containing nucleotide triphosphate hydrolases"/>
    <property type="match status" value="1"/>
</dbReference>
<evidence type="ECO:0000256" key="7">
    <source>
        <dbReference type="ARBA" id="ARBA00022777"/>
    </source>
</evidence>
<keyword evidence="7 11" id="KW-0418">Kinase</keyword>
<sequence>MKNIVLIGFMATGKTTIGESLSQKINADFIDTDLLVEEIENMSINNIFKQKGEIYFRDLETFILKKIVGRENIVLSTGGGIIEKDINIDLLKKIGIVVWLNASKNTIIRNLKMSNIQRPLLENENLDKKITALLNNRIDKYKKASDIIVDVDDKNIQEVVFSILFNLNKV</sequence>
<evidence type="ECO:0000256" key="4">
    <source>
        <dbReference type="ARBA" id="ARBA00022605"/>
    </source>
</evidence>
<evidence type="ECO:0000256" key="11">
    <source>
        <dbReference type="HAMAP-Rule" id="MF_00109"/>
    </source>
</evidence>
<dbReference type="GO" id="GO:0009423">
    <property type="term" value="P:chorismate biosynthetic process"/>
    <property type="evidence" value="ECO:0007669"/>
    <property type="project" value="UniProtKB-UniRule"/>
</dbReference>
<keyword evidence="11" id="KW-0479">Metal-binding</keyword>
<dbReference type="CDD" id="cd00464">
    <property type="entry name" value="SK"/>
    <property type="match status" value="1"/>
</dbReference>
<dbReference type="Proteomes" id="UP000242520">
    <property type="component" value="Unassembled WGS sequence"/>
</dbReference>
<dbReference type="InterPro" id="IPR000623">
    <property type="entry name" value="Shikimate_kinase/TSH1"/>
</dbReference>
<feature type="binding site" evidence="11">
    <location>
        <position position="79"/>
    </location>
    <ligand>
        <name>substrate</name>
    </ligand>
</feature>
<evidence type="ECO:0000256" key="8">
    <source>
        <dbReference type="ARBA" id="ARBA00022840"/>
    </source>
</evidence>
<feature type="binding site" evidence="11">
    <location>
        <position position="33"/>
    </location>
    <ligand>
        <name>substrate</name>
    </ligand>
</feature>
<feature type="binding site" evidence="11">
    <location>
        <begin position="11"/>
        <end position="16"/>
    </location>
    <ligand>
        <name>ATP</name>
        <dbReference type="ChEBI" id="CHEBI:30616"/>
    </ligand>
</feature>
<organism evidence="12 13">
    <name type="scientific">Tepidibacter thalassicus DSM 15285</name>
    <dbReference type="NCBI Taxonomy" id="1123350"/>
    <lineage>
        <taxon>Bacteria</taxon>
        <taxon>Bacillati</taxon>
        <taxon>Bacillota</taxon>
        <taxon>Clostridia</taxon>
        <taxon>Peptostreptococcales</taxon>
        <taxon>Peptostreptococcaceae</taxon>
        <taxon>Tepidibacter</taxon>
    </lineage>
</organism>
<dbReference type="GO" id="GO:0009073">
    <property type="term" value="P:aromatic amino acid family biosynthetic process"/>
    <property type="evidence" value="ECO:0007669"/>
    <property type="project" value="UniProtKB-KW"/>
</dbReference>
<gene>
    <name evidence="11" type="primary">aroK</name>
    <name evidence="12" type="ORF">SAMN02744040_00733</name>
</gene>
<comment type="cofactor">
    <cofactor evidence="11">
        <name>Mg(2+)</name>
        <dbReference type="ChEBI" id="CHEBI:18420"/>
    </cofactor>
    <text evidence="11">Binds 1 Mg(2+) ion per subunit.</text>
</comment>
<dbReference type="InterPro" id="IPR023000">
    <property type="entry name" value="Shikimate_kinase_CS"/>
</dbReference>
<feature type="binding site" evidence="11">
    <location>
        <position position="118"/>
    </location>
    <ligand>
        <name>ATP</name>
        <dbReference type="ChEBI" id="CHEBI:30616"/>
    </ligand>
</feature>
<comment type="caution">
    <text evidence="11">Lacks conserved residue(s) required for the propagation of feature annotation.</text>
</comment>
<keyword evidence="8 11" id="KW-0067">ATP-binding</keyword>
<comment type="pathway">
    <text evidence="1 11">Metabolic intermediate biosynthesis; chorismate biosynthesis; chorismate from D-erythrose 4-phosphate and phosphoenolpyruvate: step 5/7.</text>
</comment>
<dbReference type="EMBL" id="FQXH01000007">
    <property type="protein sequence ID" value="SHH07780.1"/>
    <property type="molecule type" value="Genomic_DNA"/>
</dbReference>
<proteinExistence type="inferred from homology"/>
<dbReference type="EC" id="2.7.1.71" evidence="3 11"/>
<name>A0A1M5Q1G3_9FIRM</name>
<comment type="subunit">
    <text evidence="11">Monomer.</text>
</comment>
<keyword evidence="13" id="KW-1185">Reference proteome</keyword>
<keyword evidence="11" id="KW-0963">Cytoplasm</keyword>
<dbReference type="GO" id="GO:0008652">
    <property type="term" value="P:amino acid biosynthetic process"/>
    <property type="evidence" value="ECO:0007669"/>
    <property type="project" value="UniProtKB-KW"/>
</dbReference>
<dbReference type="SUPFAM" id="SSF52540">
    <property type="entry name" value="P-loop containing nucleoside triphosphate hydrolases"/>
    <property type="match status" value="1"/>
</dbReference>
<evidence type="ECO:0000313" key="13">
    <source>
        <dbReference type="Proteomes" id="UP000242520"/>
    </source>
</evidence>
<dbReference type="HAMAP" id="MF_00109">
    <property type="entry name" value="Shikimate_kinase"/>
    <property type="match status" value="1"/>
</dbReference>
<evidence type="ECO:0000256" key="6">
    <source>
        <dbReference type="ARBA" id="ARBA00022741"/>
    </source>
</evidence>
<dbReference type="STRING" id="1123350.SAMN02744040_00733"/>
<feature type="binding site" evidence="11">
    <location>
        <position position="57"/>
    </location>
    <ligand>
        <name>substrate</name>
    </ligand>
</feature>
<dbReference type="GO" id="GO:0004765">
    <property type="term" value="F:shikimate kinase activity"/>
    <property type="evidence" value="ECO:0007669"/>
    <property type="project" value="UniProtKB-UniRule"/>
</dbReference>
<dbReference type="InterPro" id="IPR031322">
    <property type="entry name" value="Shikimate/glucono_kinase"/>
</dbReference>
<evidence type="ECO:0000256" key="5">
    <source>
        <dbReference type="ARBA" id="ARBA00022679"/>
    </source>
</evidence>
<evidence type="ECO:0000256" key="10">
    <source>
        <dbReference type="ARBA" id="ARBA00048567"/>
    </source>
</evidence>
<keyword evidence="9 11" id="KW-0057">Aromatic amino acid biosynthesis</keyword>
<evidence type="ECO:0000256" key="9">
    <source>
        <dbReference type="ARBA" id="ARBA00023141"/>
    </source>
</evidence>
<reference evidence="13" key="1">
    <citation type="submission" date="2016-11" db="EMBL/GenBank/DDBJ databases">
        <authorList>
            <person name="Varghese N."/>
            <person name="Submissions S."/>
        </authorList>
    </citation>
    <scope>NUCLEOTIDE SEQUENCE [LARGE SCALE GENOMIC DNA]</scope>
    <source>
        <strain evidence="13">DSM 15285</strain>
    </source>
</reference>
<comment type="subcellular location">
    <subcellularLocation>
        <location evidence="11">Cytoplasm</location>
    </subcellularLocation>
</comment>